<dbReference type="EMBL" id="JAFIMR010000028">
    <property type="protein sequence ID" value="KAI1861847.1"/>
    <property type="molecule type" value="Genomic_DNA"/>
</dbReference>
<comment type="caution">
    <text evidence="2">The sequence shown here is derived from an EMBL/GenBank/DDBJ whole genome shotgun (WGS) entry which is preliminary data.</text>
</comment>
<evidence type="ECO:0000313" key="2">
    <source>
        <dbReference type="EMBL" id="KAI1861847.1"/>
    </source>
</evidence>
<dbReference type="Pfam" id="PF19287">
    <property type="entry name" value="DUF5910"/>
    <property type="match status" value="1"/>
</dbReference>
<dbReference type="AlphaFoldDB" id="A0A9Q0AMP7"/>
<keyword evidence="3" id="KW-1185">Reference proteome</keyword>
<evidence type="ECO:0000256" key="1">
    <source>
        <dbReference type="SAM" id="SignalP"/>
    </source>
</evidence>
<accession>A0A9Q0AMP7</accession>
<proteinExistence type="predicted"/>
<gene>
    <name evidence="2" type="ORF">JX265_009350</name>
</gene>
<dbReference type="InterPro" id="IPR045564">
    <property type="entry name" value="DUF5910"/>
</dbReference>
<dbReference type="Proteomes" id="UP000829685">
    <property type="component" value="Unassembled WGS sequence"/>
</dbReference>
<dbReference type="OrthoDB" id="4540223at2759"/>
<evidence type="ECO:0000313" key="3">
    <source>
        <dbReference type="Proteomes" id="UP000829685"/>
    </source>
</evidence>
<keyword evidence="1" id="KW-0732">Signal</keyword>
<organism evidence="2 3">
    <name type="scientific">Neoarthrinium moseri</name>
    <dbReference type="NCBI Taxonomy" id="1658444"/>
    <lineage>
        <taxon>Eukaryota</taxon>
        <taxon>Fungi</taxon>
        <taxon>Dikarya</taxon>
        <taxon>Ascomycota</taxon>
        <taxon>Pezizomycotina</taxon>
        <taxon>Sordariomycetes</taxon>
        <taxon>Xylariomycetidae</taxon>
        <taxon>Amphisphaeriales</taxon>
        <taxon>Apiosporaceae</taxon>
        <taxon>Neoarthrinium</taxon>
    </lineage>
</organism>
<feature type="chain" id="PRO_5040473981" evidence="1">
    <location>
        <begin position="22"/>
        <end position="204"/>
    </location>
</feature>
<feature type="signal peptide" evidence="1">
    <location>
        <begin position="1"/>
        <end position="21"/>
    </location>
</feature>
<reference evidence="2" key="1">
    <citation type="submission" date="2021-03" db="EMBL/GenBank/DDBJ databases">
        <title>Revisited historic fungal species revealed as producer of novel bioactive compounds through whole genome sequencing and comparative genomics.</title>
        <authorList>
            <person name="Vignolle G.A."/>
            <person name="Hochenegger N."/>
            <person name="Mach R.L."/>
            <person name="Mach-Aigner A.R."/>
            <person name="Javad Rahimi M."/>
            <person name="Salim K.A."/>
            <person name="Chan C.M."/>
            <person name="Lim L.B.L."/>
            <person name="Cai F."/>
            <person name="Druzhinina I.S."/>
            <person name="U'Ren J.M."/>
            <person name="Derntl C."/>
        </authorList>
    </citation>
    <scope>NUCLEOTIDE SEQUENCE</scope>
    <source>
        <strain evidence="2">TUCIM 5799</strain>
    </source>
</reference>
<protein>
    <submittedName>
        <fullName evidence="2">Uncharacterized protein</fullName>
    </submittedName>
</protein>
<name>A0A9Q0AMP7_9PEZI</name>
<sequence length="204" mass="22922">MIFSSTVSKVIALAMVSTSLASPLDLQPRGDRIVIGYRTVSKAEADSIRKAKTIVYDSKLSSGGKQNGEGVYLTSELGQWPPSHLDDEFCRVTADKDKVEKAKKAWIKQDVEWNEDAVAKAIKDLEDDWKAKQVLRLSKVKGKSYLQLVIPKDMVGHDLIVHHTRGDLDFEAECRPEAKWTQADHQNIDWNDGPFEKNVKGDKQ</sequence>